<dbReference type="Pfam" id="PF01312">
    <property type="entry name" value="Bac_export_2"/>
    <property type="match status" value="1"/>
</dbReference>
<reference evidence="15 16" key="1">
    <citation type="submission" date="2023-04" db="EMBL/GenBank/DDBJ databases">
        <title>A long-awaited taxogenomic arrangement of the family Halomonadaceae.</title>
        <authorList>
            <person name="De La Haba R."/>
            <person name="Chuvochina M."/>
            <person name="Wittouck S."/>
            <person name="Arahal D.R."/>
            <person name="Sanchez-Porro C."/>
            <person name="Hugenholtz P."/>
            <person name="Ventosa A."/>
        </authorList>
    </citation>
    <scope>NUCLEOTIDE SEQUENCE [LARGE SCALE GENOMIC DNA]</scope>
    <source>
        <strain evidence="15 16">DSM 22428</strain>
    </source>
</reference>
<comment type="similarity">
    <text evidence="2 13">Belongs to the type III secretion exporter family.</text>
</comment>
<keyword evidence="9 13" id="KW-1133">Transmembrane helix</keyword>
<keyword evidence="5 13" id="KW-1003">Cell membrane</keyword>
<evidence type="ECO:0000256" key="8">
    <source>
        <dbReference type="ARBA" id="ARBA00022927"/>
    </source>
</evidence>
<keyword evidence="7 13" id="KW-1005">Bacterial flagellum biogenesis</keyword>
<dbReference type="Gene3D" id="3.40.1690.10">
    <property type="entry name" value="secretion proteins EscU"/>
    <property type="match status" value="1"/>
</dbReference>
<keyword evidence="15" id="KW-0282">Flagellum</keyword>
<dbReference type="InterPro" id="IPR006136">
    <property type="entry name" value="FlhB"/>
</dbReference>
<dbReference type="NCBIfam" id="TIGR00328">
    <property type="entry name" value="flhB"/>
    <property type="match status" value="1"/>
</dbReference>
<keyword evidence="10 13" id="KW-0472">Membrane</keyword>
<dbReference type="InterPro" id="IPR029025">
    <property type="entry name" value="T3SS_substrate_exporter_C"/>
</dbReference>
<keyword evidence="6 13" id="KW-0812">Transmembrane</keyword>
<evidence type="ECO:0000256" key="13">
    <source>
        <dbReference type="RuleBase" id="RU364091"/>
    </source>
</evidence>
<dbReference type="Proteomes" id="UP001269375">
    <property type="component" value="Unassembled WGS sequence"/>
</dbReference>
<evidence type="ECO:0000256" key="11">
    <source>
        <dbReference type="ARBA" id="ARBA00023225"/>
    </source>
</evidence>
<evidence type="ECO:0000256" key="2">
    <source>
        <dbReference type="ARBA" id="ARBA00010690"/>
    </source>
</evidence>
<dbReference type="PRINTS" id="PR00950">
    <property type="entry name" value="TYPE3IMSPROT"/>
</dbReference>
<organism evidence="15 16">
    <name type="scientific">Larsenimonas suaedae</name>
    <dbReference type="NCBI Taxonomy" id="1851019"/>
    <lineage>
        <taxon>Bacteria</taxon>
        <taxon>Pseudomonadati</taxon>
        <taxon>Pseudomonadota</taxon>
        <taxon>Gammaproteobacteria</taxon>
        <taxon>Oceanospirillales</taxon>
        <taxon>Halomonadaceae</taxon>
        <taxon>Larsenimonas</taxon>
    </lineage>
</organism>
<evidence type="ECO:0000256" key="14">
    <source>
        <dbReference type="SAM" id="MobiDB-lite"/>
    </source>
</evidence>
<feature type="region of interest" description="Disordered" evidence="14">
    <location>
        <begin position="1"/>
        <end position="25"/>
    </location>
</feature>
<evidence type="ECO:0000313" key="16">
    <source>
        <dbReference type="Proteomes" id="UP001269375"/>
    </source>
</evidence>
<feature type="compositionally biased region" description="Basic and acidic residues" evidence="14">
    <location>
        <begin position="7"/>
        <end position="25"/>
    </location>
</feature>
<dbReference type="EMBL" id="JARWAO010000002">
    <property type="protein sequence ID" value="MDR5895186.1"/>
    <property type="molecule type" value="Genomic_DNA"/>
</dbReference>
<comment type="caution">
    <text evidence="15">The sequence shown here is derived from an EMBL/GenBank/DDBJ whole genome shotgun (WGS) entry which is preliminary data.</text>
</comment>
<evidence type="ECO:0000256" key="7">
    <source>
        <dbReference type="ARBA" id="ARBA00022795"/>
    </source>
</evidence>
<sequence>MSDDSDQEKTEDPTPRRLEKAREDGQVARSRELSTFMMLLAGVASFWIMSGYLGDYMTDVMSIGFDFGREEAFDTSRLFIHIAMVLEAAVLGVAPLMVVLTIMAIIAPALLGGWLFATKSLTPDLKKLDPIKGIKRIFSTQALIELTKGIAKALLIGVTAAGFIYLFLGELLGLANESTRQGISHSLTLILLCCTVIVAGFVVVVGIDVPYQIWSHNKKLRMSLDEIKKEHKESEGDPQIKARIRQQQQAMARNRMMSKVPEADVIVTNPTHFAVALKYTDDMGAPRVIAKGTDHIAQKIKALGNEHHVPQLEAPPLARALHAHVDLDQEIPGPLYSAVAEVLAWVYQLKRYHQEGGDHPDTPTELPVPAEMDISPATVSTDR</sequence>
<proteinExistence type="inferred from homology"/>
<evidence type="ECO:0000256" key="6">
    <source>
        <dbReference type="ARBA" id="ARBA00022692"/>
    </source>
</evidence>
<comment type="subcellular location">
    <subcellularLocation>
        <location evidence="1">Cell membrane</location>
        <topology evidence="1">Multi-pass membrane protein</topology>
    </subcellularLocation>
</comment>
<evidence type="ECO:0000313" key="15">
    <source>
        <dbReference type="EMBL" id="MDR5895186.1"/>
    </source>
</evidence>
<evidence type="ECO:0000256" key="1">
    <source>
        <dbReference type="ARBA" id="ARBA00004651"/>
    </source>
</evidence>
<dbReference type="SUPFAM" id="SSF160544">
    <property type="entry name" value="EscU C-terminal domain-like"/>
    <property type="match status" value="1"/>
</dbReference>
<evidence type="ECO:0000256" key="3">
    <source>
        <dbReference type="ARBA" id="ARBA00021622"/>
    </source>
</evidence>
<comment type="function">
    <text evidence="12 13">Required for formation of the rod structure in the basal body of the flagellar apparatus. Together with FliI and FliH, may constitute the export apparatus of flagellin.</text>
</comment>
<dbReference type="RefSeq" id="WP_251590463.1">
    <property type="nucleotide sequence ID" value="NZ_JAMLJI010000001.1"/>
</dbReference>
<evidence type="ECO:0000256" key="5">
    <source>
        <dbReference type="ARBA" id="ARBA00022475"/>
    </source>
</evidence>
<dbReference type="InterPro" id="IPR006135">
    <property type="entry name" value="T3SS_substrate_exporter"/>
</dbReference>
<accession>A0ABU1GT48</accession>
<keyword evidence="15" id="KW-0966">Cell projection</keyword>
<evidence type="ECO:0000256" key="4">
    <source>
        <dbReference type="ARBA" id="ARBA00022448"/>
    </source>
</evidence>
<feature type="region of interest" description="Disordered" evidence="14">
    <location>
        <begin position="355"/>
        <end position="383"/>
    </location>
</feature>
<name>A0ABU1GT48_9GAMM</name>
<feature type="transmembrane region" description="Helical" evidence="13">
    <location>
        <begin position="153"/>
        <end position="175"/>
    </location>
</feature>
<evidence type="ECO:0000256" key="10">
    <source>
        <dbReference type="ARBA" id="ARBA00023136"/>
    </source>
</evidence>
<keyword evidence="8 13" id="KW-0653">Protein transport</keyword>
<keyword evidence="16" id="KW-1185">Reference proteome</keyword>
<gene>
    <name evidence="13 15" type="primary">flhB</name>
    <name evidence="15" type="ORF">QC825_03715</name>
</gene>
<evidence type="ECO:0000256" key="12">
    <source>
        <dbReference type="ARBA" id="ARBA00025078"/>
    </source>
</evidence>
<dbReference type="PANTHER" id="PTHR30531">
    <property type="entry name" value="FLAGELLAR BIOSYNTHETIC PROTEIN FLHB"/>
    <property type="match status" value="1"/>
</dbReference>
<keyword evidence="4 13" id="KW-0813">Transport</keyword>
<protein>
    <recommendedName>
        <fullName evidence="3 13">Flagellar biosynthetic protein FlhB</fullName>
    </recommendedName>
</protein>
<feature type="transmembrane region" description="Helical" evidence="13">
    <location>
        <begin position="187"/>
        <end position="211"/>
    </location>
</feature>
<keyword evidence="11 13" id="KW-1006">Bacterial flagellum protein export</keyword>
<feature type="transmembrane region" description="Helical" evidence="13">
    <location>
        <begin position="36"/>
        <end position="54"/>
    </location>
</feature>
<feature type="transmembrane region" description="Helical" evidence="13">
    <location>
        <begin position="93"/>
        <end position="117"/>
    </location>
</feature>
<evidence type="ECO:0000256" key="9">
    <source>
        <dbReference type="ARBA" id="ARBA00022989"/>
    </source>
</evidence>
<keyword evidence="15" id="KW-0969">Cilium</keyword>
<dbReference type="PANTHER" id="PTHR30531:SF12">
    <property type="entry name" value="FLAGELLAR BIOSYNTHETIC PROTEIN FLHB"/>
    <property type="match status" value="1"/>
</dbReference>